<feature type="compositionally biased region" description="Low complexity" evidence="1">
    <location>
        <begin position="935"/>
        <end position="944"/>
    </location>
</feature>
<feature type="region of interest" description="Disordered" evidence="1">
    <location>
        <begin position="881"/>
        <end position="961"/>
    </location>
</feature>
<feature type="region of interest" description="Disordered" evidence="1">
    <location>
        <begin position="1103"/>
        <end position="1130"/>
    </location>
</feature>
<evidence type="ECO:0000313" key="2">
    <source>
        <dbReference type="EMBL" id="ROT36126.1"/>
    </source>
</evidence>
<evidence type="ECO:0000313" key="3">
    <source>
        <dbReference type="Proteomes" id="UP000272025"/>
    </source>
</evidence>
<proteinExistence type="predicted"/>
<evidence type="ECO:0000256" key="1">
    <source>
        <dbReference type="SAM" id="MobiDB-lite"/>
    </source>
</evidence>
<name>A0A3N2PP50_SODAK</name>
<reference evidence="2 3" key="1">
    <citation type="journal article" date="2018" name="Mol. Ecol.">
        <title>The obligate alkalophilic soda-lake fungus Sodiomyces alkalinus has shifted to a protein diet.</title>
        <authorList>
            <person name="Grum-Grzhimaylo A.A."/>
            <person name="Falkoski D.L."/>
            <person name="van den Heuvel J."/>
            <person name="Valero-Jimenez C.A."/>
            <person name="Min B."/>
            <person name="Choi I.G."/>
            <person name="Lipzen A."/>
            <person name="Daum C.G."/>
            <person name="Aanen D.K."/>
            <person name="Tsang A."/>
            <person name="Henrissat B."/>
            <person name="Bilanenko E.N."/>
            <person name="de Vries R.P."/>
            <person name="van Kan J.A.L."/>
            <person name="Grigoriev I.V."/>
            <person name="Debets A.J.M."/>
        </authorList>
    </citation>
    <scope>NUCLEOTIDE SEQUENCE [LARGE SCALE GENOMIC DNA]</scope>
    <source>
        <strain evidence="2 3">F11</strain>
    </source>
</reference>
<dbReference type="EMBL" id="ML119060">
    <property type="protein sequence ID" value="ROT36126.1"/>
    <property type="molecule type" value="Genomic_DNA"/>
</dbReference>
<keyword evidence="3" id="KW-1185">Reference proteome</keyword>
<sequence length="1130" mass="128583">MPKGKGSKKSKKGKGLSGPPQGQQSTPDVWPGSDDVFWLGKPRLQPENVEATAARGINRFRPLPPGAARWSTYQDQREGCEPFLKSLGYGQQFPMPPLEDPDAEANLDLVCGEADFHARRLFIEWNSLRRKVGGLDCAVLRNAVDHLFKKPRRDRQSFFEDCWEATLRNFIDLPETASRGRLARIDRQDIAHLLNHLDHVDRSRIPRDESGPERDLHWPRLKAPHVFQDEGNQYEKLNFELFFHFLMPRICQENLNDPRLFINLLVSRGRHHPANFTRRDMQESWCGWATRWFSTFTFLPDVAVSLDVPDFEYSEGDHERMFLQTHLGPNLQHNYRKLLYEKEAKTAQFDWQRGRGFPFRVGFACLYMQHVIVRFLNVVSDAATMQWASDIRELPMSQPVWRIEGLPDYRDEFINIQGWGHVGMVPDLKNAESIQKSRLRDFSSPQWSDMRLWSKHFRARADEALLHLKRLMHHTDYFLEQVDMVLDHHHGRVVDVDGQTLPCFLEETSKLTRGNLIFDVVGRIFWRALLDLEAHATLAIECSTLKTDLVPFHSSTDGLIESIRPWHDVSEADNLDDQLDVLLWLNTHVRWLADYYWREICDRGIWVAGPHAREHFFRETPNPGEADLPQNPGEHGVRFRLQDAAFFDDVFPGSEMDSQEVATNQVSLDYEEQLERAHKVVGAHIFKLLGDKRALGFAGLASVVESMAPMVQPLLDAGYLSSWVVDPLNTMYWCARLEEEVDLFQDVTDDLTSRQADGDKDLSLYEDSKTLTSLRALEKMPILDKDVVGGHHLLSLLQRDGGPDETEQQARRRRMDQKAAIKKAWLGFVARLTGKKRSKLEAYNFKDNMFDVEEVGTLPPAFAKQWHEIFDPWSAVAVDRETSSSSSWAYSRDYDGDDDEDDKPPPKPQLYVPPPKPAPQTQTPPRQASPPSPPKITTSPSLKPVHGRQRGDLEQKQAQRLTKAERNRAFLEEFPPPAAPAPPPPAKPALPLEVWNTLDELFGGKRNVSVNDMAAAFGHLGLKGEMGVGYKFDFTERTLFPRPKDACLLPLTFHFPEHLKTNQSINRTQIVWAIGKRLYKTGITQKGLEETYSGCPGWSKPKWFGSPGGDGEGGEGGEGGDGGAAGEAGA</sequence>
<dbReference type="Proteomes" id="UP000272025">
    <property type="component" value="Unassembled WGS sequence"/>
</dbReference>
<accession>A0A3N2PP50</accession>
<protein>
    <submittedName>
        <fullName evidence="2">Uncharacterized protein</fullName>
    </submittedName>
</protein>
<feature type="region of interest" description="Disordered" evidence="1">
    <location>
        <begin position="1"/>
        <end position="34"/>
    </location>
</feature>
<feature type="compositionally biased region" description="Basic residues" evidence="1">
    <location>
        <begin position="1"/>
        <end position="14"/>
    </location>
</feature>
<feature type="compositionally biased region" description="Pro residues" evidence="1">
    <location>
        <begin position="906"/>
        <end position="918"/>
    </location>
</feature>
<dbReference type="AlphaFoldDB" id="A0A3N2PP50"/>
<organism evidence="2 3">
    <name type="scientific">Sodiomyces alkalinus (strain CBS 110278 / VKM F-3762 / F11)</name>
    <name type="common">Alkaliphilic filamentous fungus</name>
    <dbReference type="NCBI Taxonomy" id="1314773"/>
    <lineage>
        <taxon>Eukaryota</taxon>
        <taxon>Fungi</taxon>
        <taxon>Dikarya</taxon>
        <taxon>Ascomycota</taxon>
        <taxon>Pezizomycotina</taxon>
        <taxon>Sordariomycetes</taxon>
        <taxon>Hypocreomycetidae</taxon>
        <taxon>Glomerellales</taxon>
        <taxon>Plectosphaerellaceae</taxon>
        <taxon>Sodiomyces</taxon>
    </lineage>
</organism>
<feature type="compositionally biased region" description="Basic and acidic residues" evidence="1">
    <location>
        <begin position="949"/>
        <end position="961"/>
    </location>
</feature>
<dbReference type="RefSeq" id="XP_028463932.1">
    <property type="nucleotide sequence ID" value="XM_028609549.1"/>
</dbReference>
<feature type="compositionally biased region" description="Gly residues" evidence="1">
    <location>
        <begin position="1106"/>
        <end position="1130"/>
    </location>
</feature>
<gene>
    <name evidence="2" type="ORF">SODALDRAFT_320566</name>
</gene>
<dbReference type="GeneID" id="39578027"/>
<dbReference type="STRING" id="1314773.A0A3N2PP50"/>